<feature type="region of interest" description="Disordered" evidence="1">
    <location>
        <begin position="242"/>
        <end position="310"/>
    </location>
</feature>
<organism evidence="2 3">
    <name type="scientific">Tanacetum coccineum</name>
    <dbReference type="NCBI Taxonomy" id="301880"/>
    <lineage>
        <taxon>Eukaryota</taxon>
        <taxon>Viridiplantae</taxon>
        <taxon>Streptophyta</taxon>
        <taxon>Embryophyta</taxon>
        <taxon>Tracheophyta</taxon>
        <taxon>Spermatophyta</taxon>
        <taxon>Magnoliopsida</taxon>
        <taxon>eudicotyledons</taxon>
        <taxon>Gunneridae</taxon>
        <taxon>Pentapetalae</taxon>
        <taxon>asterids</taxon>
        <taxon>campanulids</taxon>
        <taxon>Asterales</taxon>
        <taxon>Asteraceae</taxon>
        <taxon>Asteroideae</taxon>
        <taxon>Anthemideae</taxon>
        <taxon>Anthemidinae</taxon>
        <taxon>Tanacetum</taxon>
    </lineage>
</organism>
<name>A0ABQ5HES2_9ASTR</name>
<dbReference type="EMBL" id="BQNB010019511">
    <property type="protein sequence ID" value="GJT86074.1"/>
    <property type="molecule type" value="Genomic_DNA"/>
</dbReference>
<keyword evidence="3" id="KW-1185">Reference proteome</keyword>
<evidence type="ECO:0000313" key="3">
    <source>
        <dbReference type="Proteomes" id="UP001151760"/>
    </source>
</evidence>
<protein>
    <submittedName>
        <fullName evidence="2">Uncharacterized protein</fullName>
    </submittedName>
</protein>
<sequence length="577" mass="66958">MMQTDRGDDVASIKRRRRDLYSYGVEDLTMALGRNRLNSDLEYLTCGEVSIGFPLFKLDTQEITYIMDMFHDTLHLLVETLDNPFFAPVTIEIIKSFMQRVGYQGVVDKVSAFYTKFLAHPWQTMFKKFPSIPPRLEEDYHSIKDDILLVSVYTTWNVTVRGMLIPDAFLTEEIRVTDDYKEYEMVFVNIVVPINQPQLGKKRKQSAGKTSSLQKSLNVTIKQKQVVEGEKDEESYADKFAASMLHDDVDDSRDKIKPESHKEHPEVVDDDENKEEKKNEKKDDVMGSLENRNEKMQTPIPTTPRSPRINLSSDKNIAQELTDTVSLSTATTSKDPHKKKCISSKYSHLSGALRRMCRRQGYMIRDMERKCVTTDEFWKVHGKVDQVLYEIVPQLLERATNDLTKGNLKRVVADTVIQERDAFHSEVHDLISNEFDAQAHQIIEELFKNYVQNNIIQVHPTTTTSIDTTSSTDHQQQLYLKMKEDDFHSQRHDDHQEDYAPPKGGKRVKRHKTSKSSKYAREETIIDEDEVRPEDETPELITEFQNVNKRVPTFFDHARMEATLNEMLSNQFRNAEE</sequence>
<evidence type="ECO:0000313" key="2">
    <source>
        <dbReference type="EMBL" id="GJT86074.1"/>
    </source>
</evidence>
<feature type="compositionally biased region" description="Low complexity" evidence="1">
    <location>
        <begin position="298"/>
        <end position="309"/>
    </location>
</feature>
<feature type="compositionally biased region" description="Acidic residues" evidence="1">
    <location>
        <begin position="525"/>
        <end position="538"/>
    </location>
</feature>
<proteinExistence type="predicted"/>
<feature type="compositionally biased region" description="Basic and acidic residues" evidence="1">
    <location>
        <begin position="274"/>
        <end position="295"/>
    </location>
</feature>
<dbReference type="Proteomes" id="UP001151760">
    <property type="component" value="Unassembled WGS sequence"/>
</dbReference>
<reference evidence="2" key="2">
    <citation type="submission" date="2022-01" db="EMBL/GenBank/DDBJ databases">
        <authorList>
            <person name="Yamashiro T."/>
            <person name="Shiraishi A."/>
            <person name="Satake H."/>
            <person name="Nakayama K."/>
        </authorList>
    </citation>
    <scope>NUCLEOTIDE SEQUENCE</scope>
</reference>
<gene>
    <name evidence="2" type="ORF">Tco_1067791</name>
</gene>
<feature type="region of interest" description="Disordered" evidence="1">
    <location>
        <begin position="487"/>
        <end position="538"/>
    </location>
</feature>
<comment type="caution">
    <text evidence="2">The sequence shown here is derived from an EMBL/GenBank/DDBJ whole genome shotgun (WGS) entry which is preliminary data.</text>
</comment>
<feature type="compositionally biased region" description="Basic and acidic residues" evidence="1">
    <location>
        <begin position="487"/>
        <end position="500"/>
    </location>
</feature>
<feature type="compositionally biased region" description="Basic residues" evidence="1">
    <location>
        <begin position="504"/>
        <end position="515"/>
    </location>
</feature>
<evidence type="ECO:0000256" key="1">
    <source>
        <dbReference type="SAM" id="MobiDB-lite"/>
    </source>
</evidence>
<reference evidence="2" key="1">
    <citation type="journal article" date="2022" name="Int. J. Mol. Sci.">
        <title>Draft Genome of Tanacetum Coccineum: Genomic Comparison of Closely Related Tanacetum-Family Plants.</title>
        <authorList>
            <person name="Yamashiro T."/>
            <person name="Shiraishi A."/>
            <person name="Nakayama K."/>
            <person name="Satake H."/>
        </authorList>
    </citation>
    <scope>NUCLEOTIDE SEQUENCE</scope>
</reference>
<feature type="compositionally biased region" description="Basic and acidic residues" evidence="1">
    <location>
        <begin position="252"/>
        <end position="267"/>
    </location>
</feature>
<accession>A0ABQ5HES2</accession>